<proteinExistence type="inferred from homology"/>
<evidence type="ECO:0000259" key="6">
    <source>
        <dbReference type="PROSITE" id="PS51462"/>
    </source>
</evidence>
<dbReference type="Gene3D" id="3.90.79.10">
    <property type="entry name" value="Nucleoside Triphosphate Pyrophosphohydrolase"/>
    <property type="match status" value="1"/>
</dbReference>
<dbReference type="PROSITE" id="PS00893">
    <property type="entry name" value="NUDIX_BOX"/>
    <property type="match status" value="1"/>
</dbReference>
<dbReference type="Pfam" id="PF00293">
    <property type="entry name" value="NUDIX"/>
    <property type="match status" value="1"/>
</dbReference>
<dbReference type="EMBL" id="CP045643">
    <property type="protein sequence ID" value="QFZ72299.1"/>
    <property type="molecule type" value="Genomic_DNA"/>
</dbReference>
<dbReference type="PANTHER" id="PTHR43046">
    <property type="entry name" value="GDP-MANNOSE MANNOSYL HYDROLASE"/>
    <property type="match status" value="1"/>
</dbReference>
<evidence type="ECO:0000256" key="1">
    <source>
        <dbReference type="ARBA" id="ARBA00001946"/>
    </source>
</evidence>
<evidence type="ECO:0000313" key="7">
    <source>
        <dbReference type="EMBL" id="QFZ72299.1"/>
    </source>
</evidence>
<name>A0A5Q0L6I7_9ACTN</name>
<keyword evidence="8" id="KW-1185">Reference proteome</keyword>
<organism evidence="7 8">
    <name type="scientific">Streptomyces fagopyri</name>
    <dbReference type="NCBI Taxonomy" id="2662397"/>
    <lineage>
        <taxon>Bacteria</taxon>
        <taxon>Bacillati</taxon>
        <taxon>Actinomycetota</taxon>
        <taxon>Actinomycetes</taxon>
        <taxon>Kitasatosporales</taxon>
        <taxon>Streptomycetaceae</taxon>
        <taxon>Streptomyces</taxon>
    </lineage>
</organism>
<dbReference type="InterPro" id="IPR015797">
    <property type="entry name" value="NUDIX_hydrolase-like_dom_sf"/>
</dbReference>
<dbReference type="InterPro" id="IPR000086">
    <property type="entry name" value="NUDIX_hydrolase_dom"/>
</dbReference>
<dbReference type="KEGG" id="sfy:GFH48_02615"/>
<evidence type="ECO:0000256" key="5">
    <source>
        <dbReference type="RuleBase" id="RU003476"/>
    </source>
</evidence>
<evidence type="ECO:0000256" key="4">
    <source>
        <dbReference type="ARBA" id="ARBA00022842"/>
    </source>
</evidence>
<evidence type="ECO:0000313" key="8">
    <source>
        <dbReference type="Proteomes" id="UP000326179"/>
    </source>
</evidence>
<keyword evidence="4" id="KW-0460">Magnesium</keyword>
<reference evidence="7 8" key="1">
    <citation type="submission" date="2019-10" db="EMBL/GenBank/DDBJ databases">
        <title>A novel species.</title>
        <authorList>
            <person name="Gao J."/>
        </authorList>
    </citation>
    <scope>NUCLEOTIDE SEQUENCE [LARGE SCALE GENOMIC DNA]</scope>
    <source>
        <strain evidence="7 8">QMT-28</strain>
    </source>
</reference>
<evidence type="ECO:0000256" key="2">
    <source>
        <dbReference type="ARBA" id="ARBA00005582"/>
    </source>
</evidence>
<dbReference type="InterPro" id="IPR020084">
    <property type="entry name" value="NUDIX_hydrolase_CS"/>
</dbReference>
<dbReference type="PANTHER" id="PTHR43046:SF12">
    <property type="entry name" value="GDP-MANNOSE MANNOSYL HYDROLASE"/>
    <property type="match status" value="1"/>
</dbReference>
<dbReference type="RefSeq" id="WP_153286669.1">
    <property type="nucleotide sequence ID" value="NZ_CP045643.1"/>
</dbReference>
<comment type="similarity">
    <text evidence="2 5">Belongs to the Nudix hydrolase family.</text>
</comment>
<dbReference type="SUPFAM" id="SSF55811">
    <property type="entry name" value="Nudix"/>
    <property type="match status" value="1"/>
</dbReference>
<dbReference type="PROSITE" id="PS51462">
    <property type="entry name" value="NUDIX"/>
    <property type="match status" value="1"/>
</dbReference>
<dbReference type="AlphaFoldDB" id="A0A5Q0L6I7"/>
<feature type="domain" description="Nudix hydrolase" evidence="6">
    <location>
        <begin position="3"/>
        <end position="127"/>
    </location>
</feature>
<gene>
    <name evidence="7" type="ORF">GFH48_02615</name>
</gene>
<dbReference type="CDD" id="cd02883">
    <property type="entry name" value="NUDIX_Hydrolase"/>
    <property type="match status" value="1"/>
</dbReference>
<sequence>MDADRLIAGAVVALEGRVLLIRRAVPVGDLVWQFPAGKVDVGESVEEAAVREASEEAGVVVESAWVIGERTHPVTGRRVAYVACRWVSGDPRVASSREVAEAAWVPLGEVTERIPGGVFGPVRRYLDEAPPR</sequence>
<dbReference type="GO" id="GO:0016787">
    <property type="term" value="F:hydrolase activity"/>
    <property type="evidence" value="ECO:0007669"/>
    <property type="project" value="UniProtKB-KW"/>
</dbReference>
<dbReference type="PRINTS" id="PR00502">
    <property type="entry name" value="NUDIXFAMILY"/>
</dbReference>
<keyword evidence="3 5" id="KW-0378">Hydrolase</keyword>
<accession>A0A5Q0L6I7</accession>
<dbReference type="InterPro" id="IPR020476">
    <property type="entry name" value="Nudix_hydrolase"/>
</dbReference>
<comment type="cofactor">
    <cofactor evidence="1">
        <name>Mg(2+)</name>
        <dbReference type="ChEBI" id="CHEBI:18420"/>
    </cofactor>
</comment>
<dbReference type="Proteomes" id="UP000326179">
    <property type="component" value="Chromosome"/>
</dbReference>
<evidence type="ECO:0000256" key="3">
    <source>
        <dbReference type="ARBA" id="ARBA00022801"/>
    </source>
</evidence>
<protein>
    <submittedName>
        <fullName evidence="7">NUDIX domain-containing protein</fullName>
    </submittedName>
</protein>